<reference evidence="2 3" key="1">
    <citation type="journal article" date="2007" name="Nature">
        <title>Evolution of genes and genomes on the Drosophila phylogeny.</title>
        <authorList>
            <consortium name="Drosophila 12 Genomes Consortium"/>
            <person name="Clark A.G."/>
            <person name="Eisen M.B."/>
            <person name="Smith D.R."/>
            <person name="Bergman C.M."/>
            <person name="Oliver B."/>
            <person name="Markow T.A."/>
            <person name="Kaufman T.C."/>
            <person name="Kellis M."/>
            <person name="Gelbart W."/>
            <person name="Iyer V.N."/>
            <person name="Pollard D.A."/>
            <person name="Sackton T.B."/>
            <person name="Larracuente A.M."/>
            <person name="Singh N.D."/>
            <person name="Abad J.P."/>
            <person name="Abt D.N."/>
            <person name="Adryan B."/>
            <person name="Aguade M."/>
            <person name="Akashi H."/>
            <person name="Anderson W.W."/>
            <person name="Aquadro C.F."/>
            <person name="Ardell D.H."/>
            <person name="Arguello R."/>
            <person name="Artieri C.G."/>
            <person name="Barbash D.A."/>
            <person name="Barker D."/>
            <person name="Barsanti P."/>
            <person name="Batterham P."/>
            <person name="Batzoglou S."/>
            <person name="Begun D."/>
            <person name="Bhutkar A."/>
            <person name="Blanco E."/>
            <person name="Bosak S.A."/>
            <person name="Bradley R.K."/>
            <person name="Brand A.D."/>
            <person name="Brent M.R."/>
            <person name="Brooks A.N."/>
            <person name="Brown R.H."/>
            <person name="Butlin R.K."/>
            <person name="Caggese C."/>
            <person name="Calvi B.R."/>
            <person name="Bernardo de Carvalho A."/>
            <person name="Caspi A."/>
            <person name="Castrezana S."/>
            <person name="Celniker S.E."/>
            <person name="Chang J.L."/>
            <person name="Chapple C."/>
            <person name="Chatterji S."/>
            <person name="Chinwalla A."/>
            <person name="Civetta A."/>
            <person name="Clifton S.W."/>
            <person name="Comeron J.M."/>
            <person name="Costello J.C."/>
            <person name="Coyne J.A."/>
            <person name="Daub J."/>
            <person name="David R.G."/>
            <person name="Delcher A.L."/>
            <person name="Delehaunty K."/>
            <person name="Do C.B."/>
            <person name="Ebling H."/>
            <person name="Edwards K."/>
            <person name="Eickbush T."/>
            <person name="Evans J.D."/>
            <person name="Filipski A."/>
            <person name="Findeiss S."/>
            <person name="Freyhult E."/>
            <person name="Fulton L."/>
            <person name="Fulton R."/>
            <person name="Garcia A.C."/>
            <person name="Gardiner A."/>
            <person name="Garfield D.A."/>
            <person name="Garvin B.E."/>
            <person name="Gibson G."/>
            <person name="Gilbert D."/>
            <person name="Gnerre S."/>
            <person name="Godfrey J."/>
            <person name="Good R."/>
            <person name="Gotea V."/>
            <person name="Gravely B."/>
            <person name="Greenberg A.J."/>
            <person name="Griffiths-Jones S."/>
            <person name="Gross S."/>
            <person name="Guigo R."/>
            <person name="Gustafson E.A."/>
            <person name="Haerty W."/>
            <person name="Hahn M.W."/>
            <person name="Halligan D.L."/>
            <person name="Halpern A.L."/>
            <person name="Halter G.M."/>
            <person name="Han M.V."/>
            <person name="Heger A."/>
            <person name="Hillier L."/>
            <person name="Hinrichs A.S."/>
            <person name="Holmes I."/>
            <person name="Hoskins R.A."/>
            <person name="Hubisz M.J."/>
            <person name="Hultmark D."/>
            <person name="Huntley M.A."/>
            <person name="Jaffe D.B."/>
            <person name="Jagadeeshan S."/>
            <person name="Jeck W.R."/>
            <person name="Johnson J."/>
            <person name="Jones C.D."/>
            <person name="Jordan W.C."/>
            <person name="Karpen G.H."/>
            <person name="Kataoka E."/>
            <person name="Keightley P.D."/>
            <person name="Kheradpour P."/>
            <person name="Kirkness E.F."/>
            <person name="Koerich L.B."/>
            <person name="Kristiansen K."/>
            <person name="Kudrna D."/>
            <person name="Kulathinal R.J."/>
            <person name="Kumar S."/>
            <person name="Kwok R."/>
            <person name="Lander E."/>
            <person name="Langley C.H."/>
            <person name="Lapoint R."/>
            <person name="Lazzaro B.P."/>
            <person name="Lee S.J."/>
            <person name="Levesque L."/>
            <person name="Li R."/>
            <person name="Lin C.F."/>
            <person name="Lin M.F."/>
            <person name="Lindblad-Toh K."/>
            <person name="Llopart A."/>
            <person name="Long M."/>
            <person name="Low L."/>
            <person name="Lozovsky E."/>
            <person name="Lu J."/>
            <person name="Luo M."/>
            <person name="Machado C.A."/>
            <person name="Makalowski W."/>
            <person name="Marzo M."/>
            <person name="Matsuda M."/>
            <person name="Matzkin L."/>
            <person name="McAllister B."/>
            <person name="McBride C.S."/>
            <person name="McKernan B."/>
            <person name="McKernan K."/>
            <person name="Mendez-Lago M."/>
            <person name="Minx P."/>
            <person name="Mollenhauer M.U."/>
            <person name="Montooth K."/>
            <person name="Mount S.M."/>
            <person name="Mu X."/>
            <person name="Myers E."/>
            <person name="Negre B."/>
            <person name="Newfeld S."/>
            <person name="Nielsen R."/>
            <person name="Noor M.A."/>
            <person name="O'Grady P."/>
            <person name="Pachter L."/>
            <person name="Papaceit M."/>
            <person name="Parisi M.J."/>
            <person name="Parisi M."/>
            <person name="Parts L."/>
            <person name="Pedersen J.S."/>
            <person name="Pesole G."/>
            <person name="Phillippy A.M."/>
            <person name="Ponting C.P."/>
            <person name="Pop M."/>
            <person name="Porcelli D."/>
            <person name="Powell J.R."/>
            <person name="Prohaska S."/>
            <person name="Pruitt K."/>
            <person name="Puig M."/>
            <person name="Quesneville H."/>
            <person name="Ram K.R."/>
            <person name="Rand D."/>
            <person name="Rasmussen M.D."/>
            <person name="Reed L.K."/>
            <person name="Reenan R."/>
            <person name="Reily A."/>
            <person name="Remington K.A."/>
            <person name="Rieger T.T."/>
            <person name="Ritchie M.G."/>
            <person name="Robin C."/>
            <person name="Rogers Y.H."/>
            <person name="Rohde C."/>
            <person name="Rozas J."/>
            <person name="Rubenfield M.J."/>
            <person name="Ruiz A."/>
            <person name="Russo S."/>
            <person name="Salzberg S.L."/>
            <person name="Sanchez-Gracia A."/>
            <person name="Saranga D.J."/>
            <person name="Sato H."/>
            <person name="Schaeffer S.W."/>
            <person name="Schatz M.C."/>
            <person name="Schlenke T."/>
            <person name="Schwartz R."/>
            <person name="Segarra C."/>
            <person name="Singh R.S."/>
            <person name="Sirot L."/>
            <person name="Sirota M."/>
            <person name="Sisneros N.B."/>
            <person name="Smith C.D."/>
            <person name="Smith T.F."/>
            <person name="Spieth J."/>
            <person name="Stage D.E."/>
            <person name="Stark A."/>
            <person name="Stephan W."/>
            <person name="Strausberg R.L."/>
            <person name="Strempel S."/>
            <person name="Sturgill D."/>
            <person name="Sutton G."/>
            <person name="Sutton G.G."/>
            <person name="Tao W."/>
            <person name="Teichmann S."/>
            <person name="Tobari Y.N."/>
            <person name="Tomimura Y."/>
            <person name="Tsolas J.M."/>
            <person name="Valente V.L."/>
            <person name="Venter E."/>
            <person name="Venter J.C."/>
            <person name="Vicario S."/>
            <person name="Vieira F.G."/>
            <person name="Vilella A.J."/>
            <person name="Villasante A."/>
            <person name="Walenz B."/>
            <person name="Wang J."/>
            <person name="Wasserman M."/>
            <person name="Watts T."/>
            <person name="Wilson D."/>
            <person name="Wilson R.K."/>
            <person name="Wing R.A."/>
            <person name="Wolfner M.F."/>
            <person name="Wong A."/>
            <person name="Wong G.K."/>
            <person name="Wu C.I."/>
            <person name="Wu G."/>
            <person name="Yamamoto D."/>
            <person name="Yang H.P."/>
            <person name="Yang S.P."/>
            <person name="Yorke J.A."/>
            <person name="Yoshida K."/>
            <person name="Zdobnov E."/>
            <person name="Zhang P."/>
            <person name="Zhang Y."/>
            <person name="Zimin A.V."/>
            <person name="Baldwin J."/>
            <person name="Abdouelleil A."/>
            <person name="Abdulkadir J."/>
            <person name="Abebe A."/>
            <person name="Abera B."/>
            <person name="Abreu J."/>
            <person name="Acer S.C."/>
            <person name="Aftuck L."/>
            <person name="Alexander A."/>
            <person name="An P."/>
            <person name="Anderson E."/>
            <person name="Anderson S."/>
            <person name="Arachi H."/>
            <person name="Azer M."/>
            <person name="Bachantsang P."/>
            <person name="Barry A."/>
            <person name="Bayul T."/>
            <person name="Berlin A."/>
            <person name="Bessette D."/>
            <person name="Bloom T."/>
            <person name="Blye J."/>
            <person name="Boguslavskiy L."/>
            <person name="Bonnet C."/>
            <person name="Boukhgalter B."/>
            <person name="Bourzgui I."/>
            <person name="Brown A."/>
            <person name="Cahill P."/>
            <person name="Channer S."/>
            <person name="Cheshatsang Y."/>
            <person name="Chuda L."/>
            <person name="Citroen M."/>
            <person name="Collymore A."/>
            <person name="Cooke P."/>
            <person name="Costello M."/>
            <person name="D'Aco K."/>
            <person name="Daza R."/>
            <person name="De Haan G."/>
            <person name="DeGray S."/>
            <person name="DeMaso C."/>
            <person name="Dhargay N."/>
            <person name="Dooley K."/>
            <person name="Dooley E."/>
            <person name="Doricent M."/>
            <person name="Dorje P."/>
            <person name="Dorjee K."/>
            <person name="Dupes A."/>
            <person name="Elong R."/>
            <person name="Falk J."/>
            <person name="Farina A."/>
            <person name="Faro S."/>
            <person name="Ferguson D."/>
            <person name="Fisher S."/>
            <person name="Foley C.D."/>
            <person name="Franke A."/>
            <person name="Friedrich D."/>
            <person name="Gadbois L."/>
            <person name="Gearin G."/>
            <person name="Gearin C.R."/>
            <person name="Giannoukos G."/>
            <person name="Goode T."/>
            <person name="Graham J."/>
            <person name="Grandbois E."/>
            <person name="Grewal S."/>
            <person name="Gyaltsen K."/>
            <person name="Hafez N."/>
            <person name="Hagos B."/>
            <person name="Hall J."/>
            <person name="Henson C."/>
            <person name="Hollinger A."/>
            <person name="Honan T."/>
            <person name="Huard M.D."/>
            <person name="Hughes L."/>
            <person name="Hurhula B."/>
            <person name="Husby M.E."/>
            <person name="Kamat A."/>
            <person name="Kanga B."/>
            <person name="Kashin S."/>
            <person name="Khazanovich D."/>
            <person name="Kisner P."/>
            <person name="Lance K."/>
            <person name="Lara M."/>
            <person name="Lee W."/>
            <person name="Lennon N."/>
            <person name="Letendre F."/>
            <person name="LeVine R."/>
            <person name="Lipovsky A."/>
            <person name="Liu X."/>
            <person name="Liu J."/>
            <person name="Liu S."/>
            <person name="Lokyitsang T."/>
            <person name="Lokyitsang Y."/>
            <person name="Lubonja R."/>
            <person name="Lui A."/>
            <person name="MacDonald P."/>
            <person name="Magnisalis V."/>
            <person name="Maru K."/>
            <person name="Matthews C."/>
            <person name="McCusker W."/>
            <person name="McDonough S."/>
            <person name="Mehta T."/>
            <person name="Meldrim J."/>
            <person name="Meneus L."/>
            <person name="Mihai O."/>
            <person name="Mihalev A."/>
            <person name="Mihova T."/>
            <person name="Mittelman R."/>
            <person name="Mlenga V."/>
            <person name="Montmayeur A."/>
            <person name="Mulrain L."/>
            <person name="Navidi A."/>
            <person name="Naylor J."/>
            <person name="Negash T."/>
            <person name="Nguyen T."/>
            <person name="Nguyen N."/>
            <person name="Nicol R."/>
            <person name="Norbu C."/>
            <person name="Norbu N."/>
            <person name="Novod N."/>
            <person name="O'Neill B."/>
            <person name="Osman S."/>
            <person name="Markiewicz E."/>
            <person name="Oyono O.L."/>
            <person name="Patti C."/>
            <person name="Phunkhang P."/>
            <person name="Pierre F."/>
            <person name="Priest M."/>
            <person name="Raghuraman S."/>
            <person name="Rege F."/>
            <person name="Reyes R."/>
            <person name="Rise C."/>
            <person name="Rogov P."/>
            <person name="Ross K."/>
            <person name="Ryan E."/>
            <person name="Settipalli S."/>
            <person name="Shea T."/>
            <person name="Sherpa N."/>
            <person name="Shi L."/>
            <person name="Shih D."/>
            <person name="Sparrow T."/>
            <person name="Spaulding J."/>
            <person name="Stalker J."/>
            <person name="Stange-Thomann N."/>
            <person name="Stavropoulos S."/>
            <person name="Stone C."/>
            <person name="Strader C."/>
            <person name="Tesfaye S."/>
            <person name="Thomson T."/>
            <person name="Thoulutsang Y."/>
            <person name="Thoulutsang D."/>
            <person name="Topham K."/>
            <person name="Topping I."/>
            <person name="Tsamla T."/>
            <person name="Vassiliev H."/>
            <person name="Vo A."/>
            <person name="Wangchuk T."/>
            <person name="Wangdi T."/>
            <person name="Weiand M."/>
            <person name="Wilkinson J."/>
            <person name="Wilson A."/>
            <person name="Yadav S."/>
            <person name="Young G."/>
            <person name="Yu Q."/>
            <person name="Zembek L."/>
            <person name="Zhong D."/>
            <person name="Zimmer A."/>
            <person name="Zwirko Z."/>
            <person name="Jaffe D.B."/>
            <person name="Alvarez P."/>
            <person name="Brockman W."/>
            <person name="Butler J."/>
            <person name="Chin C."/>
            <person name="Gnerre S."/>
            <person name="Grabherr M."/>
            <person name="Kleber M."/>
            <person name="Mauceli E."/>
            <person name="MacCallum I."/>
        </authorList>
    </citation>
    <scope>NUCLEOTIDE SEQUENCE [LARGE SCALE GENOMIC DNA]</scope>
    <source>
        <strain evidence="3">white501</strain>
    </source>
</reference>
<dbReference type="EMBL" id="CM000366">
    <property type="protein sequence ID" value="EDX16794.1"/>
    <property type="molecule type" value="Genomic_DNA"/>
</dbReference>
<dbReference type="Proteomes" id="UP000000304">
    <property type="component" value="Chromosome X"/>
</dbReference>
<gene>
    <name evidence="2" type="primary">Dsim\GD16530</name>
    <name evidence="2" type="ORF">Dsim_GD16530</name>
</gene>
<evidence type="ECO:0000313" key="2">
    <source>
        <dbReference type="EMBL" id="EDX16794.1"/>
    </source>
</evidence>
<sequence>MPRTIRYIYTDIPVTWLHCNKHPQKPPIHSKPRHPPAATLQHSFHGSSERSRFEAESIWKSRASEDHCGKHRPIG</sequence>
<name>B4R7I3_DROSI</name>
<organism evidence="2 3">
    <name type="scientific">Drosophila simulans</name>
    <name type="common">Fruit fly</name>
    <dbReference type="NCBI Taxonomy" id="7240"/>
    <lineage>
        <taxon>Eukaryota</taxon>
        <taxon>Metazoa</taxon>
        <taxon>Ecdysozoa</taxon>
        <taxon>Arthropoda</taxon>
        <taxon>Hexapoda</taxon>
        <taxon>Insecta</taxon>
        <taxon>Pterygota</taxon>
        <taxon>Neoptera</taxon>
        <taxon>Endopterygota</taxon>
        <taxon>Diptera</taxon>
        <taxon>Brachycera</taxon>
        <taxon>Muscomorpha</taxon>
        <taxon>Ephydroidea</taxon>
        <taxon>Drosophilidae</taxon>
        <taxon>Drosophila</taxon>
        <taxon>Sophophora</taxon>
    </lineage>
</organism>
<feature type="compositionally biased region" description="Basic residues" evidence="1">
    <location>
        <begin position="23"/>
        <end position="34"/>
    </location>
</feature>
<accession>B4R7I3</accession>
<feature type="region of interest" description="Disordered" evidence="1">
    <location>
        <begin position="23"/>
        <end position="52"/>
    </location>
</feature>
<keyword evidence="3" id="KW-1185">Reference proteome</keyword>
<dbReference type="HOGENOM" id="CLU_2673764_0_0_1"/>
<protein>
    <submittedName>
        <fullName evidence="2">GD16530</fullName>
    </submittedName>
</protein>
<evidence type="ECO:0000256" key="1">
    <source>
        <dbReference type="SAM" id="MobiDB-lite"/>
    </source>
</evidence>
<proteinExistence type="predicted"/>
<dbReference type="AlphaFoldDB" id="B4R7I3"/>
<evidence type="ECO:0000313" key="3">
    <source>
        <dbReference type="Proteomes" id="UP000000304"/>
    </source>
</evidence>